<proteinExistence type="predicted"/>
<dbReference type="AlphaFoldDB" id="A0AA40FCL1"/>
<name>A0AA40FCL1_9HYME</name>
<reference evidence="2" key="1">
    <citation type="submission" date="2021-10" db="EMBL/GenBank/DDBJ databases">
        <title>Melipona bicolor Genome sequencing and assembly.</title>
        <authorList>
            <person name="Araujo N.S."/>
            <person name="Arias M.C."/>
        </authorList>
    </citation>
    <scope>NUCLEOTIDE SEQUENCE</scope>
    <source>
        <strain evidence="2">USP_2M_L1-L4_2017</strain>
        <tissue evidence="2">Whole body</tissue>
    </source>
</reference>
<evidence type="ECO:0000313" key="3">
    <source>
        <dbReference type="Proteomes" id="UP001177670"/>
    </source>
</evidence>
<organism evidence="2 3">
    <name type="scientific">Melipona bicolor</name>
    <dbReference type="NCBI Taxonomy" id="60889"/>
    <lineage>
        <taxon>Eukaryota</taxon>
        <taxon>Metazoa</taxon>
        <taxon>Ecdysozoa</taxon>
        <taxon>Arthropoda</taxon>
        <taxon>Hexapoda</taxon>
        <taxon>Insecta</taxon>
        <taxon>Pterygota</taxon>
        <taxon>Neoptera</taxon>
        <taxon>Endopterygota</taxon>
        <taxon>Hymenoptera</taxon>
        <taxon>Apocrita</taxon>
        <taxon>Aculeata</taxon>
        <taxon>Apoidea</taxon>
        <taxon>Anthophila</taxon>
        <taxon>Apidae</taxon>
        <taxon>Melipona</taxon>
    </lineage>
</organism>
<keyword evidence="3" id="KW-1185">Reference proteome</keyword>
<keyword evidence="1" id="KW-1133">Transmembrane helix</keyword>
<keyword evidence="1" id="KW-0812">Transmembrane</keyword>
<accession>A0AA40FCL1</accession>
<feature type="transmembrane region" description="Helical" evidence="1">
    <location>
        <begin position="12"/>
        <end position="34"/>
    </location>
</feature>
<feature type="transmembrane region" description="Helical" evidence="1">
    <location>
        <begin position="67"/>
        <end position="89"/>
    </location>
</feature>
<evidence type="ECO:0000313" key="2">
    <source>
        <dbReference type="EMBL" id="KAK1116514.1"/>
    </source>
</evidence>
<dbReference type="Proteomes" id="UP001177670">
    <property type="component" value="Unassembled WGS sequence"/>
</dbReference>
<gene>
    <name evidence="2" type="ORF">K0M31_018977</name>
</gene>
<dbReference type="EMBL" id="JAHYIQ010000071">
    <property type="protein sequence ID" value="KAK1116514.1"/>
    <property type="molecule type" value="Genomic_DNA"/>
</dbReference>
<sequence>MCDKAASVLSKFVTVAVTATITAVAATAVVATTARGRCVSRMPIVLTVLTRSFPGEKTGRSRNSSSLLTFLSFLSFFFFLFFSFLRFFVTYPDHDSRSLFTGVTIHTVCV</sequence>
<keyword evidence="1" id="KW-0472">Membrane</keyword>
<evidence type="ECO:0000256" key="1">
    <source>
        <dbReference type="SAM" id="Phobius"/>
    </source>
</evidence>
<protein>
    <submittedName>
        <fullName evidence="2">Uncharacterized protein</fullName>
    </submittedName>
</protein>
<comment type="caution">
    <text evidence="2">The sequence shown here is derived from an EMBL/GenBank/DDBJ whole genome shotgun (WGS) entry which is preliminary data.</text>
</comment>